<dbReference type="PANTHER" id="PTHR42709">
    <property type="entry name" value="ALKALINE PHOSPHATASE LIKE PROTEIN"/>
    <property type="match status" value="1"/>
</dbReference>
<organism evidence="2 3">
    <name type="scientific">Yanghanlia caeni</name>
    <dbReference type="NCBI Taxonomy" id="3064283"/>
    <lineage>
        <taxon>Bacteria</taxon>
        <taxon>Pseudomonadati</taxon>
        <taxon>Pseudomonadota</taxon>
        <taxon>Betaproteobacteria</taxon>
        <taxon>Burkholderiales</taxon>
        <taxon>Alcaligenaceae</taxon>
        <taxon>Yanghanlia</taxon>
    </lineage>
</organism>
<gene>
    <name evidence="2" type="ORF">Q8947_08990</name>
</gene>
<keyword evidence="3" id="KW-1185">Reference proteome</keyword>
<keyword evidence="1" id="KW-0812">Transmembrane</keyword>
<dbReference type="Proteomes" id="UP001232156">
    <property type="component" value="Unassembled WGS sequence"/>
</dbReference>
<evidence type="ECO:0000313" key="3">
    <source>
        <dbReference type="Proteomes" id="UP001232156"/>
    </source>
</evidence>
<keyword evidence="1" id="KW-1133">Transmembrane helix</keyword>
<sequence>MEAWLYSSIHWLLDTLALPSVGLSAIFVVALVSATLLPLGSEPAVFGYLQIAADMFWPAVLVATVGNTVGGTISYGMGYGAERAVERYREKHPYRPRSRAGGRWHDYVSYWLHRMGPPALLFSWLPVVGDPLCAVAGWLKLPLIPSIIYMAIGKFLRYATMTAALLWFFPGKI</sequence>
<accession>A0ABU1D6P5</accession>
<comment type="caution">
    <text evidence="2">The sequence shown here is derived from an EMBL/GenBank/DDBJ whole genome shotgun (WGS) entry which is preliminary data.</text>
</comment>
<dbReference type="InterPro" id="IPR051311">
    <property type="entry name" value="DedA_domain"/>
</dbReference>
<dbReference type="EMBL" id="JAUZQE010000018">
    <property type="protein sequence ID" value="MDR4126116.1"/>
    <property type="molecule type" value="Genomic_DNA"/>
</dbReference>
<dbReference type="RefSeq" id="WP_347287078.1">
    <property type="nucleotide sequence ID" value="NZ_JAUZQE010000018.1"/>
</dbReference>
<feature type="transmembrane region" description="Helical" evidence="1">
    <location>
        <begin position="147"/>
        <end position="169"/>
    </location>
</feature>
<name>A0ABU1D6P5_9BURK</name>
<feature type="transmembrane region" description="Helical" evidence="1">
    <location>
        <begin position="12"/>
        <end position="36"/>
    </location>
</feature>
<reference evidence="2 3" key="1">
    <citation type="submission" date="2023-08" db="EMBL/GenBank/DDBJ databases">
        <title>Alcaligenaceae gen. nov., a novel taxon isolated from the sludge of Yixing Pesticide Factory.</title>
        <authorList>
            <person name="Ruan L."/>
        </authorList>
    </citation>
    <scope>NUCLEOTIDE SEQUENCE [LARGE SCALE GENOMIC DNA]</scope>
    <source>
        <strain evidence="2 3">LG-2</strain>
    </source>
</reference>
<evidence type="ECO:0000313" key="2">
    <source>
        <dbReference type="EMBL" id="MDR4126116.1"/>
    </source>
</evidence>
<protein>
    <submittedName>
        <fullName evidence="2">YqaA family protein</fullName>
    </submittedName>
</protein>
<dbReference type="PANTHER" id="PTHR42709:SF4">
    <property type="entry name" value="INNER MEMBRANE PROTEIN YQAA"/>
    <property type="match status" value="1"/>
</dbReference>
<evidence type="ECO:0000256" key="1">
    <source>
        <dbReference type="SAM" id="Phobius"/>
    </source>
</evidence>
<keyword evidence="1" id="KW-0472">Membrane</keyword>
<proteinExistence type="predicted"/>